<evidence type="ECO:0000313" key="3">
    <source>
        <dbReference type="Proteomes" id="UP000197290"/>
    </source>
</evidence>
<feature type="region of interest" description="Disordered" evidence="1">
    <location>
        <begin position="1"/>
        <end position="25"/>
    </location>
</feature>
<sequence length="167" mass="18377">MTDPAPKPKRKPRKAPAKKTSPAPAIERLEIGNVLEPDWTALLTNEAEREIASGHWQRIAREMHEREILSSSNGHAVQRLVLAYLVYNRCSTEVASGGIVDEPDNEKNPKAIARLSIHYKAMREAENTAERLEAQLGLSPGRRGKVAKVVAKRERRAGADAFLGAPG</sequence>
<dbReference type="AlphaFoldDB" id="A0A245ZD03"/>
<feature type="compositionally biased region" description="Basic residues" evidence="1">
    <location>
        <begin position="7"/>
        <end position="17"/>
    </location>
</feature>
<protein>
    <submittedName>
        <fullName evidence="2">Phage terminase, small subunit</fullName>
    </submittedName>
</protein>
<comment type="caution">
    <text evidence="2">The sequence shown here is derived from an EMBL/GenBank/DDBJ whole genome shotgun (WGS) entry which is preliminary data.</text>
</comment>
<dbReference type="Proteomes" id="UP000197290">
    <property type="component" value="Unassembled WGS sequence"/>
</dbReference>
<gene>
    <name evidence="2" type="ORF">SPDO_32520</name>
</gene>
<reference evidence="2 3" key="1">
    <citation type="submission" date="2017-03" db="EMBL/GenBank/DDBJ databases">
        <title>Genome sequence of Sphingomonas dokdonensis DSM 21029.</title>
        <authorList>
            <person name="Poehlein A."/>
            <person name="Wuebbeler J.H."/>
            <person name="Steinbuechel A."/>
            <person name="Daniel R."/>
        </authorList>
    </citation>
    <scope>NUCLEOTIDE SEQUENCE [LARGE SCALE GENOMIC DNA]</scope>
    <source>
        <strain evidence="2 3">DSM 21029</strain>
    </source>
</reference>
<evidence type="ECO:0000313" key="2">
    <source>
        <dbReference type="EMBL" id="OWK27569.1"/>
    </source>
</evidence>
<organism evidence="2 3">
    <name type="scientific">Sphingomonas dokdonensis</name>
    <dbReference type="NCBI Taxonomy" id="344880"/>
    <lineage>
        <taxon>Bacteria</taxon>
        <taxon>Pseudomonadati</taxon>
        <taxon>Pseudomonadota</taxon>
        <taxon>Alphaproteobacteria</taxon>
        <taxon>Sphingomonadales</taxon>
        <taxon>Sphingomonadaceae</taxon>
        <taxon>Sphingomonas</taxon>
    </lineage>
</organism>
<evidence type="ECO:0000256" key="1">
    <source>
        <dbReference type="SAM" id="MobiDB-lite"/>
    </source>
</evidence>
<dbReference type="InterPro" id="IPR006448">
    <property type="entry name" value="Phage_term_ssu_P27"/>
</dbReference>
<dbReference type="OrthoDB" id="7582495at2"/>
<dbReference type="EMBL" id="NBBI01000013">
    <property type="protein sequence ID" value="OWK27569.1"/>
    <property type="molecule type" value="Genomic_DNA"/>
</dbReference>
<dbReference type="Pfam" id="PF05119">
    <property type="entry name" value="Terminase_4"/>
    <property type="match status" value="1"/>
</dbReference>
<dbReference type="RefSeq" id="WP_088368553.1">
    <property type="nucleotide sequence ID" value="NZ_NBBI01000013.1"/>
</dbReference>
<accession>A0A245ZD03</accession>
<proteinExistence type="predicted"/>
<name>A0A245ZD03_9SPHN</name>
<keyword evidence="3" id="KW-1185">Reference proteome</keyword>